<organism evidence="7 8">
    <name type="scientific">Bifidobacterium castoris</name>
    <dbReference type="NCBI Taxonomy" id="2306972"/>
    <lineage>
        <taxon>Bacteria</taxon>
        <taxon>Bacillati</taxon>
        <taxon>Actinomycetota</taxon>
        <taxon>Actinomycetes</taxon>
        <taxon>Bifidobacteriales</taxon>
        <taxon>Bifidobacteriaceae</taxon>
        <taxon>Bifidobacterium</taxon>
    </lineage>
</organism>
<dbReference type="PANTHER" id="PTHR11228">
    <property type="entry name" value="RADICAL SAM DOMAIN PROTEIN"/>
    <property type="match status" value="1"/>
</dbReference>
<dbReference type="GO" id="GO:0051536">
    <property type="term" value="F:iron-sulfur cluster binding"/>
    <property type="evidence" value="ECO:0007669"/>
    <property type="project" value="UniProtKB-KW"/>
</dbReference>
<dbReference type="EMBL" id="QXGI01000002">
    <property type="protein sequence ID" value="RSX49209.1"/>
    <property type="molecule type" value="Genomic_DNA"/>
</dbReference>
<keyword evidence="1" id="KW-0949">S-adenosyl-L-methionine</keyword>
<dbReference type="GO" id="GO:0046872">
    <property type="term" value="F:metal ion binding"/>
    <property type="evidence" value="ECO:0007669"/>
    <property type="project" value="UniProtKB-KW"/>
</dbReference>
<dbReference type="Pfam" id="PF13186">
    <property type="entry name" value="SPASM"/>
    <property type="match status" value="1"/>
</dbReference>
<dbReference type="GO" id="GO:0003824">
    <property type="term" value="F:catalytic activity"/>
    <property type="evidence" value="ECO:0007669"/>
    <property type="project" value="InterPro"/>
</dbReference>
<dbReference type="OrthoDB" id="9810775at2"/>
<dbReference type="SFLD" id="SFLDS00029">
    <property type="entry name" value="Radical_SAM"/>
    <property type="match status" value="1"/>
</dbReference>
<keyword evidence="4" id="KW-0411">Iron-sulfur</keyword>
<dbReference type="InterPro" id="IPR023885">
    <property type="entry name" value="4Fe4S-binding_SPASM_dom"/>
</dbReference>
<comment type="caution">
    <text evidence="7">The sequence shown here is derived from an EMBL/GenBank/DDBJ whole genome shotgun (WGS) entry which is preliminary data.</text>
</comment>
<reference evidence="7 8" key="1">
    <citation type="submission" date="2018-09" db="EMBL/GenBank/DDBJ databases">
        <title>Characterization of the phylogenetic diversity of five novel species belonging to the genus Bifidobacterium.</title>
        <authorList>
            <person name="Lugli G.A."/>
            <person name="Duranti S."/>
            <person name="Milani C."/>
        </authorList>
    </citation>
    <scope>NUCLEOTIDE SEQUENCE [LARGE SCALE GENOMIC DNA]</scope>
    <source>
        <strain evidence="7 8">2020B</strain>
    </source>
</reference>
<evidence type="ECO:0000256" key="3">
    <source>
        <dbReference type="ARBA" id="ARBA00023004"/>
    </source>
</evidence>
<protein>
    <submittedName>
        <fullName evidence="7">Radical SAM protein</fullName>
    </submittedName>
</protein>
<dbReference type="Proteomes" id="UP000288052">
    <property type="component" value="Unassembled WGS sequence"/>
</dbReference>
<dbReference type="Gene3D" id="3.20.20.70">
    <property type="entry name" value="Aldolase class I"/>
    <property type="match status" value="1"/>
</dbReference>
<evidence type="ECO:0000256" key="2">
    <source>
        <dbReference type="ARBA" id="ARBA00022723"/>
    </source>
</evidence>
<dbReference type="InterPro" id="IPR013785">
    <property type="entry name" value="Aldolase_TIM"/>
</dbReference>
<dbReference type="CDD" id="cd01335">
    <property type="entry name" value="Radical_SAM"/>
    <property type="match status" value="1"/>
</dbReference>
<name>A0A430F8Q9_9BIFI</name>
<evidence type="ECO:0000259" key="6">
    <source>
        <dbReference type="Pfam" id="PF13186"/>
    </source>
</evidence>
<proteinExistence type="predicted"/>
<dbReference type="SFLD" id="SFLDG01067">
    <property type="entry name" value="SPASM/twitch_domain_containing"/>
    <property type="match status" value="1"/>
</dbReference>
<dbReference type="InterPro" id="IPR058240">
    <property type="entry name" value="rSAM_sf"/>
</dbReference>
<dbReference type="SUPFAM" id="SSF102114">
    <property type="entry name" value="Radical SAM enzymes"/>
    <property type="match status" value="1"/>
</dbReference>
<dbReference type="RefSeq" id="WP_126031675.1">
    <property type="nucleotide sequence ID" value="NZ_QXGI01000002.1"/>
</dbReference>
<dbReference type="AlphaFoldDB" id="A0A430F8Q9"/>
<dbReference type="PANTHER" id="PTHR11228:SF7">
    <property type="entry name" value="PQQA PEPTIDE CYCLASE"/>
    <property type="match status" value="1"/>
</dbReference>
<evidence type="ECO:0000256" key="1">
    <source>
        <dbReference type="ARBA" id="ARBA00022691"/>
    </source>
</evidence>
<evidence type="ECO:0000259" key="5">
    <source>
        <dbReference type="Pfam" id="PF04055"/>
    </source>
</evidence>
<keyword evidence="3" id="KW-0408">Iron</keyword>
<sequence>MTTIGVVIDQKCNIRCAHCCFASSPQSELHLSDDEVLRIVDGAARNINVDTIAISGGEALLRFPLILKCAQIAKSNNKKCTVMTNGFWGITSISADAKVRALQKAGISSLGFSVDDFHEAHIPISRIQNCLNACRENRMQCSIDMVVTKNHTGASLLEALGEAVLGVPIFRYPLQRVGRAVSIPSTDLFRPEDSSANLHCPGFQVTYHFDGKVYPCCSPSAFQETYSLGSTKEIDVNKALHTVQYNRLFSLMRKEGFGWLMDHARLDGVPGLPDPPYINVCEVCNQLFSNAEFLKWLTTSETIKNEK</sequence>
<feature type="domain" description="Radical SAM core" evidence="5">
    <location>
        <begin position="10"/>
        <end position="160"/>
    </location>
</feature>
<evidence type="ECO:0000313" key="8">
    <source>
        <dbReference type="Proteomes" id="UP000288052"/>
    </source>
</evidence>
<dbReference type="InterPro" id="IPR007197">
    <property type="entry name" value="rSAM"/>
</dbReference>
<dbReference type="Pfam" id="PF04055">
    <property type="entry name" value="Radical_SAM"/>
    <property type="match status" value="1"/>
</dbReference>
<accession>A0A430F8Q9</accession>
<dbReference type="InterPro" id="IPR050377">
    <property type="entry name" value="Radical_SAM_PqqE_MftC-like"/>
</dbReference>
<gene>
    <name evidence="7" type="ORF">D2E22_0629</name>
</gene>
<feature type="domain" description="4Fe4S-binding SPASM" evidence="6">
    <location>
        <begin position="203"/>
        <end position="252"/>
    </location>
</feature>
<evidence type="ECO:0000256" key="4">
    <source>
        <dbReference type="ARBA" id="ARBA00023014"/>
    </source>
</evidence>
<evidence type="ECO:0000313" key="7">
    <source>
        <dbReference type="EMBL" id="RSX49209.1"/>
    </source>
</evidence>
<keyword evidence="8" id="KW-1185">Reference proteome</keyword>
<keyword evidence="2" id="KW-0479">Metal-binding</keyword>